<keyword evidence="6" id="KW-1185">Reference proteome</keyword>
<dbReference type="Proteomes" id="UP000002194">
    <property type="component" value="Chromosome"/>
</dbReference>
<dbReference type="EnsemblBacteria" id="AAS95997">
    <property type="protein sequence ID" value="AAS95997"/>
    <property type="gene ID" value="DVU_1519"/>
</dbReference>
<dbReference type="Pfam" id="PF00717">
    <property type="entry name" value="Peptidase_S24"/>
    <property type="match status" value="1"/>
</dbReference>
<dbReference type="InterPro" id="IPR015927">
    <property type="entry name" value="Peptidase_S24_S26A/B/C"/>
</dbReference>
<sequence>MAATKRTMKANLINKRAWDSILAKVKDLVEQGMTYSAIGKMLGKSPATVNRWVTTGVGGDSTPFVNMLQYMEALGLKWGDIVENLEPAACGYGYVRKVQAKLGAGSSLITNGDLEGMYAFRQDFINEMGGNPESLVMFDVIGASMEPTIPDGSTVLVNLRDTSIRSGLIYAVRVNDELLVKRLIQEPGRLLCHSDNPTFGDTVIDGENPNFEVFGRVRWLAKRM</sequence>
<dbReference type="GO" id="GO:0003677">
    <property type="term" value="F:DNA binding"/>
    <property type="evidence" value="ECO:0007669"/>
    <property type="project" value="UniProtKB-KW"/>
</dbReference>
<dbReference type="InterPro" id="IPR036286">
    <property type="entry name" value="LexA/Signal_pep-like_sf"/>
</dbReference>
<dbReference type="EMBL" id="AE017285">
    <property type="protein sequence ID" value="AAS95997.1"/>
    <property type="molecule type" value="Genomic_DNA"/>
</dbReference>
<gene>
    <name evidence="5" type="ordered locus">DVU_1519</name>
</gene>
<dbReference type="SMR" id="Q72BW5"/>
<accession>Q72BW5</accession>
<organism evidence="5 6">
    <name type="scientific">Nitratidesulfovibrio vulgaris (strain ATCC 29579 / DSM 644 / CCUG 34227 / NCIMB 8303 / VKM B-1760 / Hildenborough)</name>
    <name type="common">Desulfovibrio vulgaris</name>
    <dbReference type="NCBI Taxonomy" id="882"/>
    <lineage>
        <taxon>Bacteria</taxon>
        <taxon>Pseudomonadati</taxon>
        <taxon>Thermodesulfobacteriota</taxon>
        <taxon>Desulfovibrionia</taxon>
        <taxon>Desulfovibrionales</taxon>
        <taxon>Desulfovibrionaceae</taxon>
        <taxon>Nitratidesulfovibrio</taxon>
    </lineage>
</organism>
<keyword evidence="1" id="KW-0805">Transcription regulation</keyword>
<dbReference type="HOGENOM" id="CLU_066192_1_2_7"/>
<evidence type="ECO:0000256" key="2">
    <source>
        <dbReference type="ARBA" id="ARBA00023125"/>
    </source>
</evidence>
<dbReference type="InterPro" id="IPR039418">
    <property type="entry name" value="LexA-like"/>
</dbReference>
<dbReference type="AlphaFoldDB" id="Q72BW5"/>
<dbReference type="Pfam" id="PF13384">
    <property type="entry name" value="HTH_23"/>
    <property type="match status" value="1"/>
</dbReference>
<evidence type="ECO:0000313" key="6">
    <source>
        <dbReference type="Proteomes" id="UP000002194"/>
    </source>
</evidence>
<proteinExistence type="predicted"/>
<dbReference type="eggNOG" id="COG2932">
    <property type="taxonomic scope" value="Bacteria"/>
</dbReference>
<dbReference type="PANTHER" id="PTHR40661:SF3">
    <property type="entry name" value="FELS-1 PROPHAGE TRANSCRIPTIONAL REGULATOR"/>
    <property type="match status" value="1"/>
</dbReference>
<keyword evidence="3" id="KW-0804">Transcription</keyword>
<dbReference type="SUPFAM" id="SSF51306">
    <property type="entry name" value="LexA/Signal peptidase"/>
    <property type="match status" value="1"/>
</dbReference>
<feature type="domain" description="Peptidase S24/S26A/S26B/S26C" evidence="4">
    <location>
        <begin position="102"/>
        <end position="217"/>
    </location>
</feature>
<reference evidence="5 6" key="1">
    <citation type="journal article" date="2004" name="Nat. Biotechnol.">
        <title>The genome sequence of the anaerobic, sulfate-reducing bacterium Desulfovibrio vulgaris Hildenborough.</title>
        <authorList>
            <person name="Heidelberg J.F."/>
            <person name="Seshadri R."/>
            <person name="Haveman S.A."/>
            <person name="Hemme C.L."/>
            <person name="Paulsen I.T."/>
            <person name="Kolonay J.F."/>
            <person name="Eisen J.A."/>
            <person name="Ward N."/>
            <person name="Methe B."/>
            <person name="Brinkac L.M."/>
            <person name="Daugherty S.C."/>
            <person name="Deboy R.T."/>
            <person name="Dodson R.J."/>
            <person name="Durkin A.S."/>
            <person name="Madupu R."/>
            <person name="Nelson W.C."/>
            <person name="Sullivan S.A."/>
            <person name="Fouts D."/>
            <person name="Haft D.H."/>
            <person name="Selengut J."/>
            <person name="Peterson J.D."/>
            <person name="Davidsen T.M."/>
            <person name="Zafar N."/>
            <person name="Zhou L."/>
            <person name="Radune D."/>
            <person name="Dimitrov G."/>
            <person name="Hance M."/>
            <person name="Tran K."/>
            <person name="Khouri H."/>
            <person name="Gill J."/>
            <person name="Utterback T.R."/>
            <person name="Feldblyum T.V."/>
            <person name="Wall J.D."/>
            <person name="Voordouw G."/>
            <person name="Fraser C.M."/>
        </authorList>
    </citation>
    <scope>NUCLEOTIDE SEQUENCE [LARGE SCALE GENOMIC DNA]</scope>
    <source>
        <strain evidence="6">ATCC 29579 / DSM 644 / NCIMB 8303 / VKM B-1760 / Hildenborough</strain>
    </source>
</reference>
<dbReference type="CDD" id="cd06529">
    <property type="entry name" value="S24_LexA-like"/>
    <property type="match status" value="1"/>
</dbReference>
<keyword evidence="2" id="KW-0238">DNA-binding</keyword>
<dbReference type="KEGG" id="dvu:DVU_1519"/>
<dbReference type="PANTHER" id="PTHR40661">
    <property type="match status" value="1"/>
</dbReference>
<dbReference type="OrthoDB" id="5363392at2"/>
<name>Q72BW5_NITV2</name>
<protein>
    <submittedName>
        <fullName evidence="5">Transcriptional regulator, putative</fullName>
    </submittedName>
</protein>
<dbReference type="STRING" id="882.DVU_1519"/>
<evidence type="ECO:0000259" key="4">
    <source>
        <dbReference type="Pfam" id="PF00717"/>
    </source>
</evidence>
<dbReference type="PaxDb" id="882-DVU_1519"/>
<dbReference type="PhylomeDB" id="Q72BW5"/>
<evidence type="ECO:0000313" key="5">
    <source>
        <dbReference type="EMBL" id="AAS95997.1"/>
    </source>
</evidence>
<evidence type="ECO:0000256" key="3">
    <source>
        <dbReference type="ARBA" id="ARBA00023163"/>
    </source>
</evidence>
<evidence type="ECO:0000256" key="1">
    <source>
        <dbReference type="ARBA" id="ARBA00023015"/>
    </source>
</evidence>
<dbReference type="Gene3D" id="2.10.109.10">
    <property type="entry name" value="Umud Fragment, subunit A"/>
    <property type="match status" value="1"/>
</dbReference>